<protein>
    <submittedName>
        <fullName evidence="1">Uncharacterized protein</fullName>
    </submittedName>
</protein>
<name>A0A383DFM8_9ZZZZ</name>
<reference evidence="1" key="1">
    <citation type="submission" date="2018-05" db="EMBL/GenBank/DDBJ databases">
        <authorList>
            <person name="Lanie J.A."/>
            <person name="Ng W.-L."/>
            <person name="Kazmierczak K.M."/>
            <person name="Andrzejewski T.M."/>
            <person name="Davidsen T.M."/>
            <person name="Wayne K.J."/>
            <person name="Tettelin H."/>
            <person name="Glass J.I."/>
            <person name="Rusch D."/>
            <person name="Podicherti R."/>
            <person name="Tsui H.-C.T."/>
            <person name="Winkler M.E."/>
        </authorList>
    </citation>
    <scope>NUCLEOTIDE SEQUENCE</scope>
</reference>
<dbReference type="EMBL" id="UINC01216836">
    <property type="protein sequence ID" value="SVE43144.1"/>
    <property type="molecule type" value="Genomic_DNA"/>
</dbReference>
<sequence length="52" mass="6186">MSEWLMENWEWCMLAFYTLEKIVKLSPSKKDDVIFDAVLKPLWDSLPKPGKK</sequence>
<dbReference type="AlphaFoldDB" id="A0A383DFM8"/>
<organism evidence="1">
    <name type="scientific">marine metagenome</name>
    <dbReference type="NCBI Taxonomy" id="408172"/>
    <lineage>
        <taxon>unclassified sequences</taxon>
        <taxon>metagenomes</taxon>
        <taxon>ecological metagenomes</taxon>
    </lineage>
</organism>
<accession>A0A383DFM8</accession>
<proteinExistence type="predicted"/>
<gene>
    <name evidence="1" type="ORF">METZ01_LOCUS495998</name>
</gene>
<evidence type="ECO:0000313" key="1">
    <source>
        <dbReference type="EMBL" id="SVE43144.1"/>
    </source>
</evidence>